<dbReference type="EMBL" id="CAJPDQ010000014">
    <property type="protein sequence ID" value="CAF9919229.1"/>
    <property type="molecule type" value="Genomic_DNA"/>
</dbReference>
<protein>
    <submittedName>
        <fullName evidence="2">Uncharacterized protein</fullName>
    </submittedName>
</protein>
<evidence type="ECO:0000256" key="1">
    <source>
        <dbReference type="SAM" id="MobiDB-lite"/>
    </source>
</evidence>
<dbReference type="Proteomes" id="UP000664169">
    <property type="component" value="Unassembled WGS sequence"/>
</dbReference>
<evidence type="ECO:0000313" key="3">
    <source>
        <dbReference type="Proteomes" id="UP000664169"/>
    </source>
</evidence>
<feature type="region of interest" description="Disordered" evidence="1">
    <location>
        <begin position="240"/>
        <end position="282"/>
    </location>
</feature>
<feature type="region of interest" description="Disordered" evidence="1">
    <location>
        <begin position="173"/>
        <end position="213"/>
    </location>
</feature>
<reference evidence="2" key="1">
    <citation type="submission" date="2021-03" db="EMBL/GenBank/DDBJ databases">
        <authorList>
            <person name="Tagirdzhanova G."/>
        </authorList>
    </citation>
    <scope>NUCLEOTIDE SEQUENCE</scope>
</reference>
<organism evidence="2 3">
    <name type="scientific">Gomphillus americanus</name>
    <dbReference type="NCBI Taxonomy" id="1940652"/>
    <lineage>
        <taxon>Eukaryota</taxon>
        <taxon>Fungi</taxon>
        <taxon>Dikarya</taxon>
        <taxon>Ascomycota</taxon>
        <taxon>Pezizomycotina</taxon>
        <taxon>Lecanoromycetes</taxon>
        <taxon>OSLEUM clade</taxon>
        <taxon>Ostropomycetidae</taxon>
        <taxon>Ostropales</taxon>
        <taxon>Graphidaceae</taxon>
        <taxon>Gomphilloideae</taxon>
        <taxon>Gomphillus</taxon>
    </lineage>
</organism>
<dbReference type="AlphaFoldDB" id="A0A8H3F901"/>
<accession>A0A8H3F901</accession>
<feature type="compositionally biased region" description="Polar residues" evidence="1">
    <location>
        <begin position="249"/>
        <end position="261"/>
    </location>
</feature>
<comment type="caution">
    <text evidence="2">The sequence shown here is derived from an EMBL/GenBank/DDBJ whole genome shotgun (WGS) entry which is preliminary data.</text>
</comment>
<gene>
    <name evidence="2" type="ORF">GOMPHAMPRED_001712</name>
</gene>
<evidence type="ECO:0000313" key="2">
    <source>
        <dbReference type="EMBL" id="CAF9919229.1"/>
    </source>
</evidence>
<name>A0A8H3F901_9LECA</name>
<proteinExistence type="predicted"/>
<feature type="compositionally biased region" description="Basic and acidic residues" evidence="1">
    <location>
        <begin position="185"/>
        <end position="203"/>
    </location>
</feature>
<keyword evidence="3" id="KW-1185">Reference proteome</keyword>
<sequence length="362" mass="40189">MNQGNPSLTPTQLHFATDVVSGAKSRSVQVCRGPKLDVTRLAERGYSNHAEWLERLKVADYLSQREACDLSEGASSREASRVSNYELESLEVRYESNQGTAPRAEKKGIENKLSDLEMADRCLAMGEQDIKSKVSLLDDLLAICKILSEELRADLDALRDDPKLKHVSVVLQQGQSKANKPKKSTAMDRHLLKRRAEEHETKNRSTKRIKVASRTSDNASFNSLIVSAIDTSPLALSSGITKTRDREATATSHNGTGTTAAHSAIPGKPEASLPDGEQKSPSFEFRAYGPRLEMLTNLCNLSQHMSEQQLLLTNYLEELTAQCKELGEDRQATAENYCQYVKTLADSIQNFNRKFRDAIVAF</sequence>